<dbReference type="AlphaFoldDB" id="A0A5B7FLX9"/>
<comment type="caution">
    <text evidence="2">The sequence shown here is derived from an EMBL/GenBank/DDBJ whole genome shotgun (WGS) entry which is preliminary data.</text>
</comment>
<keyword evidence="1" id="KW-0732">Signal</keyword>
<reference evidence="2 3" key="1">
    <citation type="submission" date="2019-05" db="EMBL/GenBank/DDBJ databases">
        <title>Another draft genome of Portunus trituberculatus and its Hox gene families provides insights of decapod evolution.</title>
        <authorList>
            <person name="Jeong J.-H."/>
            <person name="Song I."/>
            <person name="Kim S."/>
            <person name="Choi T."/>
            <person name="Kim D."/>
            <person name="Ryu S."/>
            <person name="Kim W."/>
        </authorList>
    </citation>
    <scope>NUCLEOTIDE SEQUENCE [LARGE SCALE GENOMIC DNA]</scope>
    <source>
        <tissue evidence="2">Muscle</tissue>
    </source>
</reference>
<evidence type="ECO:0000313" key="2">
    <source>
        <dbReference type="EMBL" id="MPC46465.1"/>
    </source>
</evidence>
<evidence type="ECO:0000256" key="1">
    <source>
        <dbReference type="SAM" id="SignalP"/>
    </source>
</evidence>
<protein>
    <submittedName>
        <fullName evidence="2">Uncharacterized protein</fullName>
    </submittedName>
</protein>
<feature type="signal peptide" evidence="1">
    <location>
        <begin position="1"/>
        <end position="29"/>
    </location>
</feature>
<proteinExistence type="predicted"/>
<gene>
    <name evidence="2" type="ORF">E2C01_040185</name>
</gene>
<sequence>MITSKVTGRNSLLLLLLLLLLAAVTAVAAGRVHSHDASGAALLVGRGVVGRTLQHYYGVWRLPPTVRLIATCHHHWCAPPLCWPRRHAVPRQAAQLTVAAVAAARLPAARLGDPPCLSPVSVERRRAAITKTVTW</sequence>
<keyword evidence="3" id="KW-1185">Reference proteome</keyword>
<accession>A0A5B7FLX9</accession>
<dbReference type="EMBL" id="VSRR010007219">
    <property type="protein sequence ID" value="MPC46465.1"/>
    <property type="molecule type" value="Genomic_DNA"/>
</dbReference>
<dbReference type="Proteomes" id="UP000324222">
    <property type="component" value="Unassembled WGS sequence"/>
</dbReference>
<name>A0A5B7FLX9_PORTR</name>
<evidence type="ECO:0000313" key="3">
    <source>
        <dbReference type="Proteomes" id="UP000324222"/>
    </source>
</evidence>
<organism evidence="2 3">
    <name type="scientific">Portunus trituberculatus</name>
    <name type="common">Swimming crab</name>
    <name type="synonym">Neptunus trituberculatus</name>
    <dbReference type="NCBI Taxonomy" id="210409"/>
    <lineage>
        <taxon>Eukaryota</taxon>
        <taxon>Metazoa</taxon>
        <taxon>Ecdysozoa</taxon>
        <taxon>Arthropoda</taxon>
        <taxon>Crustacea</taxon>
        <taxon>Multicrustacea</taxon>
        <taxon>Malacostraca</taxon>
        <taxon>Eumalacostraca</taxon>
        <taxon>Eucarida</taxon>
        <taxon>Decapoda</taxon>
        <taxon>Pleocyemata</taxon>
        <taxon>Brachyura</taxon>
        <taxon>Eubrachyura</taxon>
        <taxon>Portunoidea</taxon>
        <taxon>Portunidae</taxon>
        <taxon>Portuninae</taxon>
        <taxon>Portunus</taxon>
    </lineage>
</organism>
<feature type="chain" id="PRO_5022785499" evidence="1">
    <location>
        <begin position="30"/>
        <end position="135"/>
    </location>
</feature>